<dbReference type="Pfam" id="PF07927">
    <property type="entry name" value="HicA_toxin"/>
    <property type="match status" value="1"/>
</dbReference>
<protein>
    <submittedName>
        <fullName evidence="8">YcfA family protein</fullName>
    </submittedName>
</protein>
<evidence type="ECO:0000256" key="3">
    <source>
        <dbReference type="ARBA" id="ARBA00022722"/>
    </source>
</evidence>
<dbReference type="RefSeq" id="WP_012784401.1">
    <property type="nucleotide sequence ID" value="NC_013131.1"/>
</dbReference>
<dbReference type="AlphaFoldDB" id="C7QHG7"/>
<evidence type="ECO:0000256" key="2">
    <source>
        <dbReference type="ARBA" id="ARBA00022649"/>
    </source>
</evidence>
<dbReference type="EMBL" id="CP001700">
    <property type="protein sequence ID" value="ACU69106.1"/>
    <property type="molecule type" value="Genomic_DNA"/>
</dbReference>
<keyword evidence="2" id="KW-1277">Toxin-antitoxin system</keyword>
<name>C7QHG7_CATAD</name>
<dbReference type="InterPro" id="IPR012933">
    <property type="entry name" value="HicA_mRNA_interferase"/>
</dbReference>
<evidence type="ECO:0000256" key="7">
    <source>
        <dbReference type="ARBA" id="ARBA00023016"/>
    </source>
</evidence>
<keyword evidence="6" id="KW-0694">RNA-binding</keyword>
<dbReference type="SUPFAM" id="SSF54786">
    <property type="entry name" value="YcfA/nrd intein domain"/>
    <property type="match status" value="1"/>
</dbReference>
<dbReference type="InterPro" id="IPR038570">
    <property type="entry name" value="HicA_sf"/>
</dbReference>
<evidence type="ECO:0000256" key="6">
    <source>
        <dbReference type="ARBA" id="ARBA00022884"/>
    </source>
</evidence>
<dbReference type="GO" id="GO:0003729">
    <property type="term" value="F:mRNA binding"/>
    <property type="evidence" value="ECO:0007669"/>
    <property type="project" value="InterPro"/>
</dbReference>
<keyword evidence="5" id="KW-0378">Hydrolase</keyword>
<dbReference type="GO" id="GO:0004519">
    <property type="term" value="F:endonuclease activity"/>
    <property type="evidence" value="ECO:0007669"/>
    <property type="project" value="UniProtKB-KW"/>
</dbReference>
<sequence length="62" mass="6949">MKRRDLLKALSDIAAEASVDFELVRHGGSHDIYRVGALHLTIPRHTEISELLAKKILKEASQ</sequence>
<keyword evidence="9" id="KW-1185">Reference proteome</keyword>
<evidence type="ECO:0000313" key="9">
    <source>
        <dbReference type="Proteomes" id="UP000000851"/>
    </source>
</evidence>
<proteinExistence type="inferred from homology"/>
<evidence type="ECO:0000256" key="1">
    <source>
        <dbReference type="ARBA" id="ARBA00006620"/>
    </source>
</evidence>
<accession>C7QHG7</accession>
<dbReference type="HOGENOM" id="CLU_164851_7_0_11"/>
<dbReference type="KEGG" id="cai:Caci_0151"/>
<keyword evidence="4" id="KW-0255">Endonuclease</keyword>
<evidence type="ECO:0000256" key="4">
    <source>
        <dbReference type="ARBA" id="ARBA00022759"/>
    </source>
</evidence>
<gene>
    <name evidence="8" type="ordered locus">Caci_0151</name>
</gene>
<dbReference type="GO" id="GO:0016787">
    <property type="term" value="F:hydrolase activity"/>
    <property type="evidence" value="ECO:0007669"/>
    <property type="project" value="UniProtKB-KW"/>
</dbReference>
<keyword evidence="3" id="KW-0540">Nuclease</keyword>
<dbReference type="STRING" id="479433.Caci_0151"/>
<reference evidence="8 9" key="1">
    <citation type="journal article" date="2009" name="Stand. Genomic Sci.">
        <title>Complete genome sequence of Catenulispora acidiphila type strain (ID 139908).</title>
        <authorList>
            <person name="Copeland A."/>
            <person name="Lapidus A."/>
            <person name="Glavina Del Rio T."/>
            <person name="Nolan M."/>
            <person name="Lucas S."/>
            <person name="Chen F."/>
            <person name="Tice H."/>
            <person name="Cheng J.F."/>
            <person name="Bruce D."/>
            <person name="Goodwin L."/>
            <person name="Pitluck S."/>
            <person name="Mikhailova N."/>
            <person name="Pati A."/>
            <person name="Ivanova N."/>
            <person name="Mavromatis K."/>
            <person name="Chen A."/>
            <person name="Palaniappan K."/>
            <person name="Chain P."/>
            <person name="Land M."/>
            <person name="Hauser L."/>
            <person name="Chang Y.J."/>
            <person name="Jeffries C.D."/>
            <person name="Chertkov O."/>
            <person name="Brettin T."/>
            <person name="Detter J.C."/>
            <person name="Han C."/>
            <person name="Ali Z."/>
            <person name="Tindall B.J."/>
            <person name="Goker M."/>
            <person name="Bristow J."/>
            <person name="Eisen J.A."/>
            <person name="Markowitz V."/>
            <person name="Hugenholtz P."/>
            <person name="Kyrpides N.C."/>
            <person name="Klenk H.P."/>
        </authorList>
    </citation>
    <scope>NUCLEOTIDE SEQUENCE [LARGE SCALE GENOMIC DNA]</scope>
    <source>
        <strain evidence="9">DSM 44928 / JCM 14897 / NBRC 102108 / NRRL B-24433 / ID139908</strain>
    </source>
</reference>
<keyword evidence="7" id="KW-0346">Stress response</keyword>
<dbReference type="Proteomes" id="UP000000851">
    <property type="component" value="Chromosome"/>
</dbReference>
<evidence type="ECO:0000313" key="8">
    <source>
        <dbReference type="EMBL" id="ACU69106.1"/>
    </source>
</evidence>
<dbReference type="InParanoid" id="C7QHG7"/>
<evidence type="ECO:0000256" key="5">
    <source>
        <dbReference type="ARBA" id="ARBA00022801"/>
    </source>
</evidence>
<dbReference type="Gene3D" id="3.30.920.30">
    <property type="entry name" value="Hypothetical protein"/>
    <property type="match status" value="1"/>
</dbReference>
<organism evidence="8 9">
    <name type="scientific">Catenulispora acidiphila (strain DSM 44928 / JCM 14897 / NBRC 102108 / NRRL B-24433 / ID139908)</name>
    <dbReference type="NCBI Taxonomy" id="479433"/>
    <lineage>
        <taxon>Bacteria</taxon>
        <taxon>Bacillati</taxon>
        <taxon>Actinomycetota</taxon>
        <taxon>Actinomycetes</taxon>
        <taxon>Catenulisporales</taxon>
        <taxon>Catenulisporaceae</taxon>
        <taxon>Catenulispora</taxon>
    </lineage>
</organism>
<comment type="similarity">
    <text evidence="1">Belongs to the HicA mRNA interferase family.</text>
</comment>